<accession>A0ACC2LDC6</accession>
<name>A0ACC2LDC6_PERAE</name>
<protein>
    <submittedName>
        <fullName evidence="1">Uncharacterized protein</fullName>
    </submittedName>
</protein>
<organism evidence="1 2">
    <name type="scientific">Persea americana</name>
    <name type="common">Avocado</name>
    <dbReference type="NCBI Taxonomy" id="3435"/>
    <lineage>
        <taxon>Eukaryota</taxon>
        <taxon>Viridiplantae</taxon>
        <taxon>Streptophyta</taxon>
        <taxon>Embryophyta</taxon>
        <taxon>Tracheophyta</taxon>
        <taxon>Spermatophyta</taxon>
        <taxon>Magnoliopsida</taxon>
        <taxon>Magnoliidae</taxon>
        <taxon>Laurales</taxon>
        <taxon>Lauraceae</taxon>
        <taxon>Persea</taxon>
    </lineage>
</organism>
<evidence type="ECO:0000313" key="2">
    <source>
        <dbReference type="Proteomes" id="UP001234297"/>
    </source>
</evidence>
<dbReference type="EMBL" id="CM056815">
    <property type="protein sequence ID" value="KAJ8631451.1"/>
    <property type="molecule type" value="Genomic_DNA"/>
</dbReference>
<keyword evidence="2" id="KW-1185">Reference proteome</keyword>
<gene>
    <name evidence="1" type="ORF">MRB53_024774</name>
</gene>
<reference evidence="1 2" key="1">
    <citation type="journal article" date="2022" name="Hortic Res">
        <title>A haplotype resolved chromosomal level avocado genome allows analysis of novel avocado genes.</title>
        <authorList>
            <person name="Nath O."/>
            <person name="Fletcher S.J."/>
            <person name="Hayward A."/>
            <person name="Shaw L.M."/>
            <person name="Masouleh A.K."/>
            <person name="Furtado A."/>
            <person name="Henry R.J."/>
            <person name="Mitter N."/>
        </authorList>
    </citation>
    <scope>NUCLEOTIDE SEQUENCE [LARGE SCALE GENOMIC DNA]</scope>
    <source>
        <strain evidence="2">cv. Hass</strain>
    </source>
</reference>
<sequence length="669" mass="75188">MQRALSNKAPLTTFGFKQLHAHKLRSNNGQSDAAMWDGLIRAYCNQEHPLPKLLPFLVLKQMQSNSIRPTQFTFPPLIKCLAASAAHCEGTQVHTITVRSGLISNNVFIAHSLIHLYSRSPDIDAAHLLFEEMPVRNRISWNVMIGSYCQNGLFKEALVLFRRMQDTGCAVDKVTLVSVLPACAHLGAIGVGEWIHCKAKEGGGVLCVFVGTALIDMYCKCGFVEKAEQVFNEMMVKNVVTWNAMIGGFSMHGYFDRAFELFDRLRASDIRPNHVTFIGVLCACTHAGQVEKGLWYFECMKKDYSIEPTIQHYACIVDLLGRAGHLTDALEMVEAMPIAPDAVIWGALLGACRMHNNVELGERVMKQLVKLEPKNCGNYMILSNTYADVGRWDDAARTVMKMKRHGIKKTPGCSWIEADFEIHQFLCGDRSHPLTKSIYHKLEELRKQLKAVGYVPDIRSTLRNIEEEDKEDALEIHSEKLAIAFGLISLEPYHTIRIVKNLRMCSDCHTYMKFISKIVEREIIVRDNSRFHCFKRGSCSCMDYCCNKYECAEGSSSMTLLKVPHHALECLYHKSRHQHPELKESSFGLQELKLTPSNEVKMMIHTSLAFQAGFLMNLSHCKIDAPLSNAPQTFAFGSTGILEVNSTASVSVPARLRALAMHGFYISTA</sequence>
<comment type="caution">
    <text evidence="1">The sequence shown here is derived from an EMBL/GenBank/DDBJ whole genome shotgun (WGS) entry which is preliminary data.</text>
</comment>
<proteinExistence type="predicted"/>
<dbReference type="Proteomes" id="UP001234297">
    <property type="component" value="Chromosome 7"/>
</dbReference>
<evidence type="ECO:0000313" key="1">
    <source>
        <dbReference type="EMBL" id="KAJ8631451.1"/>
    </source>
</evidence>